<dbReference type="OrthoDB" id="191037at2759"/>
<dbReference type="SUPFAM" id="SSF56112">
    <property type="entry name" value="Protein kinase-like (PK-like)"/>
    <property type="match status" value="1"/>
</dbReference>
<sequence>MEQIEELDQLLQPFFKKNLKITQYTTKKLTAAGENYGSLMLQVEMKLKDDNDPSTERNLNLVAKMCPPNEFIKKMFNTAVTFKKEMEFYKIIIPTFKSLQIEQGVPEIMDCIPECYGARISLDPKSDVVDDNAAILLENLKLQGFQIMDRIKGLDLETTKLLIKDLAVFHAFSVAVKLLKPDVFKNKLLPHLQKICMYDNLSEKAQQHIIDNIINTAAANQECIPHLSKVKKGLLECWDNMRNLLEPREPYATITHNDFWVNNAMIKLEENKPIKSKMVDFQLIEYGSPADDIIFLLFSSVRKEVLDMHYDNLIKLYYELFIKTLKSLKCDVTPFTYALFEEEINTSAKSFQFLHIMIMLKPIFMPKGAAKEIHELTEEEMLKNNRISDEYRQKVPEMVLQFAKRSWI</sequence>
<dbReference type="PANTHER" id="PTHR11012">
    <property type="entry name" value="PROTEIN KINASE-LIKE DOMAIN-CONTAINING"/>
    <property type="match status" value="1"/>
</dbReference>
<evidence type="ECO:0000313" key="3">
    <source>
        <dbReference type="Proteomes" id="UP000801492"/>
    </source>
</evidence>
<dbReference type="AlphaFoldDB" id="A0A8K0C6C8"/>
<dbReference type="EMBL" id="VTPC01091272">
    <property type="protein sequence ID" value="KAF2878838.1"/>
    <property type="molecule type" value="Genomic_DNA"/>
</dbReference>
<dbReference type="Gene3D" id="3.90.1200.10">
    <property type="match status" value="1"/>
</dbReference>
<accession>A0A8K0C6C8</accession>
<dbReference type="InterPro" id="IPR015897">
    <property type="entry name" value="CHK_kinase-like"/>
</dbReference>
<keyword evidence="3" id="KW-1185">Reference proteome</keyword>
<dbReference type="Proteomes" id="UP000801492">
    <property type="component" value="Unassembled WGS sequence"/>
</dbReference>
<dbReference type="InterPro" id="IPR011009">
    <property type="entry name" value="Kinase-like_dom_sf"/>
</dbReference>
<feature type="domain" description="CHK kinase-like" evidence="1">
    <location>
        <begin position="135"/>
        <end position="327"/>
    </location>
</feature>
<protein>
    <recommendedName>
        <fullName evidence="1">CHK kinase-like domain-containing protein</fullName>
    </recommendedName>
</protein>
<name>A0A8K0C6C8_IGNLU</name>
<reference evidence="2" key="1">
    <citation type="submission" date="2019-08" db="EMBL/GenBank/DDBJ databases">
        <title>The genome of the North American firefly Photinus pyralis.</title>
        <authorList>
            <consortium name="Photinus pyralis genome working group"/>
            <person name="Fallon T.R."/>
            <person name="Sander Lower S.E."/>
            <person name="Weng J.-K."/>
        </authorList>
    </citation>
    <scope>NUCLEOTIDE SEQUENCE</scope>
    <source>
        <strain evidence="2">TRF0915ILg1</strain>
        <tissue evidence="2">Whole body</tissue>
    </source>
</reference>
<dbReference type="SMART" id="SM00587">
    <property type="entry name" value="CHK"/>
    <property type="match status" value="1"/>
</dbReference>
<proteinExistence type="predicted"/>
<comment type="caution">
    <text evidence="2">The sequence shown here is derived from an EMBL/GenBank/DDBJ whole genome shotgun (WGS) entry which is preliminary data.</text>
</comment>
<gene>
    <name evidence="2" type="ORF">ILUMI_27327</name>
</gene>
<dbReference type="PANTHER" id="PTHR11012:SF55">
    <property type="entry name" value="BHLH DOMAIN-CONTAINING PROTEIN"/>
    <property type="match status" value="1"/>
</dbReference>
<dbReference type="Pfam" id="PF02958">
    <property type="entry name" value="EcKL"/>
    <property type="match status" value="1"/>
</dbReference>
<evidence type="ECO:0000313" key="2">
    <source>
        <dbReference type="EMBL" id="KAF2878838.1"/>
    </source>
</evidence>
<dbReference type="InterPro" id="IPR004119">
    <property type="entry name" value="EcKL"/>
</dbReference>
<evidence type="ECO:0000259" key="1">
    <source>
        <dbReference type="SMART" id="SM00587"/>
    </source>
</evidence>
<organism evidence="2 3">
    <name type="scientific">Ignelater luminosus</name>
    <name type="common">Cucubano</name>
    <name type="synonym">Pyrophorus luminosus</name>
    <dbReference type="NCBI Taxonomy" id="2038154"/>
    <lineage>
        <taxon>Eukaryota</taxon>
        <taxon>Metazoa</taxon>
        <taxon>Ecdysozoa</taxon>
        <taxon>Arthropoda</taxon>
        <taxon>Hexapoda</taxon>
        <taxon>Insecta</taxon>
        <taxon>Pterygota</taxon>
        <taxon>Neoptera</taxon>
        <taxon>Endopterygota</taxon>
        <taxon>Coleoptera</taxon>
        <taxon>Polyphaga</taxon>
        <taxon>Elateriformia</taxon>
        <taxon>Elateroidea</taxon>
        <taxon>Elateridae</taxon>
        <taxon>Agrypninae</taxon>
        <taxon>Pyrophorini</taxon>
        <taxon>Ignelater</taxon>
    </lineage>
</organism>